<evidence type="ECO:0000256" key="7">
    <source>
        <dbReference type="SAM" id="Phobius"/>
    </source>
</evidence>
<feature type="transmembrane region" description="Helical" evidence="7">
    <location>
        <begin position="202"/>
        <end position="221"/>
    </location>
</feature>
<gene>
    <name evidence="8" type="ORF">SPRG_14300</name>
</gene>
<evidence type="ECO:0000256" key="4">
    <source>
        <dbReference type="ARBA" id="ARBA00022989"/>
    </source>
</evidence>
<feature type="transmembrane region" description="Helical" evidence="7">
    <location>
        <begin position="439"/>
        <end position="459"/>
    </location>
</feature>
<reference evidence="8 9" key="1">
    <citation type="journal article" date="2013" name="PLoS Genet.">
        <title>Distinctive expansion of potential virulence genes in the genome of the oomycete fish pathogen Saprolegnia parasitica.</title>
        <authorList>
            <person name="Jiang R.H."/>
            <person name="de Bruijn I."/>
            <person name="Haas B.J."/>
            <person name="Belmonte R."/>
            <person name="Lobach L."/>
            <person name="Christie J."/>
            <person name="van den Ackerveken G."/>
            <person name="Bottin A."/>
            <person name="Bulone V."/>
            <person name="Diaz-Moreno S.M."/>
            <person name="Dumas B."/>
            <person name="Fan L."/>
            <person name="Gaulin E."/>
            <person name="Govers F."/>
            <person name="Grenville-Briggs L.J."/>
            <person name="Horner N.R."/>
            <person name="Levin J.Z."/>
            <person name="Mammella M."/>
            <person name="Meijer H.J."/>
            <person name="Morris P."/>
            <person name="Nusbaum C."/>
            <person name="Oome S."/>
            <person name="Phillips A.J."/>
            <person name="van Rooyen D."/>
            <person name="Rzeszutek E."/>
            <person name="Saraiva M."/>
            <person name="Secombes C.J."/>
            <person name="Seidl M.F."/>
            <person name="Snel B."/>
            <person name="Stassen J.H."/>
            <person name="Sykes S."/>
            <person name="Tripathy S."/>
            <person name="van den Berg H."/>
            <person name="Vega-Arreguin J.C."/>
            <person name="Wawra S."/>
            <person name="Young S.K."/>
            <person name="Zeng Q."/>
            <person name="Dieguez-Uribeondo J."/>
            <person name="Russ C."/>
            <person name="Tyler B.M."/>
            <person name="van West P."/>
        </authorList>
    </citation>
    <scope>NUCLEOTIDE SEQUENCE [LARGE SCALE GENOMIC DNA]</scope>
    <source>
        <strain evidence="8 9">CBS 223.65</strain>
    </source>
</reference>
<evidence type="ECO:0000256" key="3">
    <source>
        <dbReference type="ARBA" id="ARBA00022692"/>
    </source>
</evidence>
<dbReference type="InterPro" id="IPR004299">
    <property type="entry name" value="MBOAT_fam"/>
</dbReference>
<evidence type="ECO:0000256" key="5">
    <source>
        <dbReference type="ARBA" id="ARBA00023136"/>
    </source>
</evidence>
<feature type="transmembrane region" description="Helical" evidence="7">
    <location>
        <begin position="93"/>
        <end position="113"/>
    </location>
</feature>
<accession>A0A067BN24</accession>
<sequence length="472" mass="53181">MELPPPLVPGRAVLDAICADEGLPVNAVRIFVALAACCAVAPLYHVLPSAPLRHVANIALGLAVGWFVFDYMLVHSVLAIAITYMLMLVAPRAIVGRLVGVVLFAYLIGCHYYREHYEPDLVWDSAQMVLTMKLTGLALSYSDGALPDDIKTPAMLRNQLREIPSLLELLGFIYFFPTFLVGPGFEFHEYLAWATTHRVAPWTVHVKNLLSAIMCIGLFFVSDNFPIDAIDAPTFYPELPFVARCLLQCLSVALYRFRFYMVWSLAELGGALAGYGYSTERNQWDGLTNNNILFVELPVNMRVAINGWNIKVALWLNTYVYQRVALRKGKPTAFSTLASFMVSALWHGLAPGYYIFFIMGALYIEVAKHIRRRYRPLFHYSEDRNAHPHAVFLEYFSPAKAHPLAIVYDLGGMVCTWVAMQYAGIAFEILDLPRCVRIWSSWYFAPPVVVVVLLAYFTLTTPRRAAKDKKTD</sequence>
<keyword evidence="4 7" id="KW-1133">Transmembrane helix</keyword>
<feature type="transmembrane region" description="Helical" evidence="7">
    <location>
        <begin position="406"/>
        <end position="427"/>
    </location>
</feature>
<dbReference type="GeneID" id="24136109"/>
<dbReference type="GO" id="GO:0016746">
    <property type="term" value="F:acyltransferase activity"/>
    <property type="evidence" value="ECO:0007669"/>
    <property type="project" value="UniProtKB-KW"/>
</dbReference>
<name>A0A067BN24_SAPPC</name>
<dbReference type="PANTHER" id="PTHR13906">
    <property type="entry name" value="PORCUPINE"/>
    <property type="match status" value="1"/>
</dbReference>
<feature type="transmembrane region" description="Helical" evidence="7">
    <location>
        <begin position="257"/>
        <end position="277"/>
    </location>
</feature>
<organism evidence="8 9">
    <name type="scientific">Saprolegnia parasitica (strain CBS 223.65)</name>
    <dbReference type="NCBI Taxonomy" id="695850"/>
    <lineage>
        <taxon>Eukaryota</taxon>
        <taxon>Sar</taxon>
        <taxon>Stramenopiles</taxon>
        <taxon>Oomycota</taxon>
        <taxon>Saprolegniomycetes</taxon>
        <taxon>Saprolegniales</taxon>
        <taxon>Saprolegniaceae</taxon>
        <taxon>Saprolegnia</taxon>
    </lineage>
</organism>
<dbReference type="InterPro" id="IPR049941">
    <property type="entry name" value="LPLAT_7/PORCN-like"/>
</dbReference>
<feature type="transmembrane region" description="Helical" evidence="7">
    <location>
        <begin position="165"/>
        <end position="182"/>
    </location>
</feature>
<evidence type="ECO:0000256" key="6">
    <source>
        <dbReference type="ARBA" id="ARBA00023315"/>
    </source>
</evidence>
<keyword evidence="3 7" id="KW-0812">Transmembrane</keyword>
<dbReference type="PANTHER" id="PTHR13906:SF4">
    <property type="entry name" value="LYSOPHOSPHOLIPID ACYLTRANSFERASE 6"/>
    <property type="match status" value="1"/>
</dbReference>
<feature type="transmembrane region" description="Helical" evidence="7">
    <location>
        <begin position="30"/>
        <end position="47"/>
    </location>
</feature>
<feature type="transmembrane region" description="Helical" evidence="7">
    <location>
        <begin position="344"/>
        <end position="364"/>
    </location>
</feature>
<comment type="subcellular location">
    <subcellularLocation>
        <location evidence="1">Membrane</location>
        <topology evidence="1">Multi-pass membrane protein</topology>
    </subcellularLocation>
</comment>
<proteinExistence type="predicted"/>
<dbReference type="OMA" id="WFVYINI"/>
<evidence type="ECO:0000256" key="1">
    <source>
        <dbReference type="ARBA" id="ARBA00004141"/>
    </source>
</evidence>
<dbReference type="VEuPathDB" id="FungiDB:SPRG_14300"/>
<dbReference type="AlphaFoldDB" id="A0A067BN24"/>
<protein>
    <recommendedName>
        <fullName evidence="10">Lysophospholipid acyltransferase</fullName>
    </recommendedName>
</protein>
<dbReference type="RefSeq" id="XP_012209672.1">
    <property type="nucleotide sequence ID" value="XM_012354282.1"/>
</dbReference>
<keyword evidence="6" id="KW-0012">Acyltransferase</keyword>
<dbReference type="KEGG" id="spar:SPRG_14300"/>
<dbReference type="Proteomes" id="UP000030745">
    <property type="component" value="Unassembled WGS sequence"/>
</dbReference>
<dbReference type="EMBL" id="KK583341">
    <property type="protein sequence ID" value="KDO19623.1"/>
    <property type="molecule type" value="Genomic_DNA"/>
</dbReference>
<dbReference type="GO" id="GO:0016020">
    <property type="term" value="C:membrane"/>
    <property type="evidence" value="ECO:0007669"/>
    <property type="project" value="UniProtKB-SubCell"/>
</dbReference>
<dbReference type="OrthoDB" id="286734at2759"/>
<keyword evidence="2" id="KW-0808">Transferase</keyword>
<evidence type="ECO:0000313" key="8">
    <source>
        <dbReference type="EMBL" id="KDO19623.1"/>
    </source>
</evidence>
<evidence type="ECO:0000256" key="2">
    <source>
        <dbReference type="ARBA" id="ARBA00022679"/>
    </source>
</evidence>
<keyword evidence="5 7" id="KW-0472">Membrane</keyword>
<evidence type="ECO:0000313" key="9">
    <source>
        <dbReference type="Proteomes" id="UP000030745"/>
    </source>
</evidence>
<keyword evidence="9" id="KW-1185">Reference proteome</keyword>
<dbReference type="Pfam" id="PF03062">
    <property type="entry name" value="MBOAT"/>
    <property type="match status" value="1"/>
</dbReference>
<dbReference type="GO" id="GO:0030258">
    <property type="term" value="P:lipid modification"/>
    <property type="evidence" value="ECO:0007669"/>
    <property type="project" value="TreeGrafter"/>
</dbReference>
<evidence type="ECO:0008006" key="10">
    <source>
        <dbReference type="Google" id="ProtNLM"/>
    </source>
</evidence>
<feature type="transmembrane region" description="Helical" evidence="7">
    <location>
        <begin position="59"/>
        <end position="87"/>
    </location>
</feature>
<dbReference type="STRING" id="695850.A0A067BN24"/>